<dbReference type="InterPro" id="IPR058634">
    <property type="entry name" value="AaeA-lik-b-barrel"/>
</dbReference>
<dbReference type="GO" id="GO:0055085">
    <property type="term" value="P:transmembrane transport"/>
    <property type="evidence" value="ECO:0007669"/>
    <property type="project" value="InterPro"/>
</dbReference>
<protein>
    <submittedName>
        <fullName evidence="2">Multidrug resistance protein MdtN</fullName>
    </submittedName>
</protein>
<feature type="domain" description="p-hydroxybenzoic acid efflux pump subunit AaeA-like beta-barrel" evidence="1">
    <location>
        <begin position="11"/>
        <end position="48"/>
    </location>
</feature>
<dbReference type="PATRIC" id="fig|1403943.3.peg.920"/>
<accession>W1XDR8</accession>
<evidence type="ECO:0000313" key="3">
    <source>
        <dbReference type="Proteomes" id="UP000018853"/>
    </source>
</evidence>
<dbReference type="Gene3D" id="2.40.30.170">
    <property type="match status" value="1"/>
</dbReference>
<organism evidence="2 3">
    <name type="scientific">Escherichia coli DORA_A_5_14_21</name>
    <dbReference type="NCBI Taxonomy" id="1403943"/>
    <lineage>
        <taxon>Bacteria</taxon>
        <taxon>Pseudomonadati</taxon>
        <taxon>Pseudomonadota</taxon>
        <taxon>Gammaproteobacteria</taxon>
        <taxon>Enterobacterales</taxon>
        <taxon>Enterobacteriaceae</taxon>
        <taxon>Escherichia</taxon>
    </lineage>
</organism>
<dbReference type="AlphaFoldDB" id="W1XDR8"/>
<dbReference type="Pfam" id="PF25963">
    <property type="entry name" value="Beta-barrel_AAEA"/>
    <property type="match status" value="1"/>
</dbReference>
<gene>
    <name evidence="2" type="ORF">Q609_ECAC00558G0001</name>
</gene>
<evidence type="ECO:0000259" key="1">
    <source>
        <dbReference type="Pfam" id="PF25963"/>
    </source>
</evidence>
<sequence length="55" mass="6000">LPDDGGLVLGGLPKVSRSINWVRVAQRFPVKIMVEKPDPEMFRIGASAVANLEPQ</sequence>
<feature type="non-terminal residue" evidence="2">
    <location>
        <position position="1"/>
    </location>
</feature>
<proteinExistence type="predicted"/>
<dbReference type="Proteomes" id="UP000018853">
    <property type="component" value="Unassembled WGS sequence"/>
</dbReference>
<name>W1XDR8_ECOLX</name>
<dbReference type="EMBL" id="AZLZ01000558">
    <property type="protein sequence ID" value="ETJ26919.1"/>
    <property type="molecule type" value="Genomic_DNA"/>
</dbReference>
<comment type="caution">
    <text evidence="2">The sequence shown here is derived from an EMBL/GenBank/DDBJ whole genome shotgun (WGS) entry which is preliminary data.</text>
</comment>
<reference evidence="2 3" key="1">
    <citation type="submission" date="2013-12" db="EMBL/GenBank/DDBJ databases">
        <title>A Varibaculum cambriense genome reconstructed from a premature infant gut community with otherwise low bacterial novelty that shifts toward anaerobic metabolism during the third week of life.</title>
        <authorList>
            <person name="Brown C.T."/>
            <person name="Sharon I."/>
            <person name="Thomas B.C."/>
            <person name="Castelle C.J."/>
            <person name="Morowitz M.J."/>
            <person name="Banfield J.F."/>
        </authorList>
    </citation>
    <scope>NUCLEOTIDE SEQUENCE [LARGE SCALE GENOMIC DNA]</scope>
    <source>
        <strain evidence="3">DORA_A_5_14_21</strain>
    </source>
</reference>
<evidence type="ECO:0000313" key="2">
    <source>
        <dbReference type="EMBL" id="ETJ26919.1"/>
    </source>
</evidence>